<evidence type="ECO:0000256" key="1">
    <source>
        <dbReference type="ARBA" id="ARBA00022679"/>
    </source>
</evidence>
<dbReference type="CDD" id="cd03809">
    <property type="entry name" value="GT4_MtfB-like"/>
    <property type="match status" value="1"/>
</dbReference>
<dbReference type="PANTHER" id="PTHR46401">
    <property type="entry name" value="GLYCOSYLTRANSFERASE WBBK-RELATED"/>
    <property type="match status" value="1"/>
</dbReference>
<keyword evidence="1" id="KW-0808">Transferase</keyword>
<dbReference type="SUPFAM" id="SSF53756">
    <property type="entry name" value="UDP-Glycosyltransferase/glycogen phosphorylase"/>
    <property type="match status" value="1"/>
</dbReference>
<feature type="domain" description="Glycosyl transferase family 1" evidence="2">
    <location>
        <begin position="211"/>
        <end position="362"/>
    </location>
</feature>
<dbReference type="Proteomes" id="UP001269267">
    <property type="component" value="Unassembled WGS sequence"/>
</dbReference>
<dbReference type="Pfam" id="PF00534">
    <property type="entry name" value="Glycos_transf_1"/>
    <property type="match status" value="1"/>
</dbReference>
<dbReference type="Gene3D" id="3.40.50.2000">
    <property type="entry name" value="Glycogen Phosphorylase B"/>
    <property type="match status" value="1"/>
</dbReference>
<dbReference type="EMBL" id="JARWAI010000010">
    <property type="protein sequence ID" value="MDR5876003.1"/>
    <property type="molecule type" value="Genomic_DNA"/>
</dbReference>
<gene>
    <name evidence="3" type="ORF">QC815_13870</name>
</gene>
<name>A0ABU1GEU8_9GAMM</name>
<evidence type="ECO:0000259" key="2">
    <source>
        <dbReference type="Pfam" id="PF00534"/>
    </source>
</evidence>
<proteinExistence type="predicted"/>
<protein>
    <submittedName>
        <fullName evidence="3">Glycosyltransferase family 1 protein</fullName>
    </submittedName>
</protein>
<dbReference type="InterPro" id="IPR001296">
    <property type="entry name" value="Glyco_trans_1"/>
</dbReference>
<keyword evidence="4" id="KW-1185">Reference proteome</keyword>
<dbReference type="PANTHER" id="PTHR46401:SF2">
    <property type="entry name" value="GLYCOSYLTRANSFERASE WBBK-RELATED"/>
    <property type="match status" value="1"/>
</dbReference>
<sequence length="388" mass="43300">MKLLTNLNCANPPLSGVGHYTRQLLGHLMERHALEAFAAFHGGKLLDQETTQSWLDHDNDTQLTARQRVGSRVKHAARQLPLSYSLRNWWQQRQFERLTRPLQDATYWEPGLSLYPFAGKRAATIYDLSHIVMPSAHPPSRVAYLTRQIDQTLQSGCQLLTISNMMQREIAAYAGIDADTIGVVPPAAHRAYAPLSAGEKALARQQLCLPQQYILALGTLEPRKNLPALLSAFCQLPKPLRQQWPLVCVGGQGWGDNRTVANTMMKLQQAGELYVLGYVPQQHLPAIVACAELLAYTSLYEGFGMPVVEAMACGVPVLTSQDTSMHDIVGDAGFLVNPYDIDDMRHTLSEALQDANRRERYAALGIDISKRYTWAHSADRLYHLLTCQ</sequence>
<evidence type="ECO:0000313" key="3">
    <source>
        <dbReference type="EMBL" id="MDR5876003.1"/>
    </source>
</evidence>
<organism evidence="3 4">
    <name type="scientific">Vreelandella gomseomensis</name>
    <dbReference type="NCBI Taxonomy" id="370766"/>
    <lineage>
        <taxon>Bacteria</taxon>
        <taxon>Pseudomonadati</taxon>
        <taxon>Pseudomonadota</taxon>
        <taxon>Gammaproteobacteria</taxon>
        <taxon>Oceanospirillales</taxon>
        <taxon>Halomonadaceae</taxon>
        <taxon>Vreelandella</taxon>
    </lineage>
</organism>
<evidence type="ECO:0000313" key="4">
    <source>
        <dbReference type="Proteomes" id="UP001269267"/>
    </source>
</evidence>
<dbReference type="RefSeq" id="WP_230447451.1">
    <property type="nucleotide sequence ID" value="NZ_JARWAI010000010.1"/>
</dbReference>
<comment type="caution">
    <text evidence="3">The sequence shown here is derived from an EMBL/GenBank/DDBJ whole genome shotgun (WGS) entry which is preliminary data.</text>
</comment>
<accession>A0ABU1GEU8</accession>
<reference evidence="3 4" key="1">
    <citation type="submission" date="2023-04" db="EMBL/GenBank/DDBJ databases">
        <title>A long-awaited taxogenomic arrangement of the family Halomonadaceae.</title>
        <authorList>
            <person name="De La Haba R."/>
            <person name="Chuvochina M."/>
            <person name="Wittouck S."/>
            <person name="Arahal D.R."/>
            <person name="Sanchez-Porro C."/>
            <person name="Hugenholtz P."/>
            <person name="Ventosa A."/>
        </authorList>
    </citation>
    <scope>NUCLEOTIDE SEQUENCE [LARGE SCALE GENOMIC DNA]</scope>
    <source>
        <strain evidence="3 4">DSM 18042</strain>
    </source>
</reference>